<keyword evidence="2" id="KW-1185">Reference proteome</keyword>
<evidence type="ECO:0000313" key="2">
    <source>
        <dbReference type="Proteomes" id="UP000831782"/>
    </source>
</evidence>
<accession>A0ABY4EWX1</accession>
<evidence type="ECO:0008006" key="3">
    <source>
        <dbReference type="Google" id="ProtNLM"/>
    </source>
</evidence>
<proteinExistence type="predicted"/>
<dbReference type="Proteomes" id="UP000831782">
    <property type="component" value="Chromosome"/>
</dbReference>
<reference evidence="1 2" key="1">
    <citation type="submission" date="2022-04" db="EMBL/GenBank/DDBJ databases">
        <title>Gracilibacillus sp. isolated from saltern.</title>
        <authorList>
            <person name="Won M."/>
            <person name="Lee C.-M."/>
            <person name="Woen H.-Y."/>
            <person name="Kwon S.-W."/>
        </authorList>
    </citation>
    <scope>NUCLEOTIDE SEQUENCE [LARGE SCALE GENOMIC DNA]</scope>
    <source>
        <strain evidence="1 2">SSWR10-1</strain>
    </source>
</reference>
<sequence>MRKVNNLKGGQFGKLTVIERAENRKGRSYWRCICECETVKEVRGSALTSGNTKTCGCSKRKHNKTHGMSHLRLYKTWTHMMGRCYSENYHNFANYGGRGVTVYEPWKDFIMFYRDVVHMYNEHALQHGEKETTLDRIDSNGNYEPSNVRFATYEVQANNRRNNKSA</sequence>
<protein>
    <recommendedName>
        <fullName evidence="3">AP2 domain-containing protein</fullName>
    </recommendedName>
</protein>
<organism evidence="1 2">
    <name type="scientific">Gracilibacillus caseinilyticus</name>
    <dbReference type="NCBI Taxonomy" id="2932256"/>
    <lineage>
        <taxon>Bacteria</taxon>
        <taxon>Bacillati</taxon>
        <taxon>Bacillota</taxon>
        <taxon>Bacilli</taxon>
        <taxon>Bacillales</taxon>
        <taxon>Bacillaceae</taxon>
        <taxon>Gracilibacillus</taxon>
    </lineage>
</organism>
<gene>
    <name evidence="1" type="ORF">MUN88_19135</name>
</gene>
<dbReference type="RefSeq" id="WP_244718201.1">
    <property type="nucleotide sequence ID" value="NZ_CP095072.1"/>
</dbReference>
<dbReference type="EMBL" id="CP095072">
    <property type="protein sequence ID" value="UOQ48134.1"/>
    <property type="molecule type" value="Genomic_DNA"/>
</dbReference>
<name>A0ABY4EWX1_9BACI</name>
<evidence type="ECO:0000313" key="1">
    <source>
        <dbReference type="EMBL" id="UOQ48134.1"/>
    </source>
</evidence>